<dbReference type="EnsemblMetazoa" id="CPIJ039832-RA">
    <property type="protein sequence ID" value="CPIJ039832-PA"/>
    <property type="gene ID" value="CPIJ039832"/>
</dbReference>
<dbReference type="InParanoid" id="A0A1S4KI78"/>
<evidence type="ECO:0000313" key="2">
    <source>
        <dbReference type="Proteomes" id="UP000002320"/>
    </source>
</evidence>
<dbReference type="VEuPathDB" id="VectorBase:CPIJ039832"/>
<dbReference type="AlphaFoldDB" id="A0A1S4KI78"/>
<name>A0A1S4KI78_CULQU</name>
<keyword evidence="2" id="KW-1185">Reference proteome</keyword>
<sequence>MKTIATVFFVLLISLTIFLKFGSAIPVTAISIGNASSISELFGNKTSDQEQEIVGLSGNNTAAILSFLNYCYNFDYNYNYFNYW</sequence>
<dbReference type="Proteomes" id="UP000002320">
    <property type="component" value="Unassembled WGS sequence"/>
</dbReference>
<protein>
    <submittedName>
        <fullName evidence="1">Uncharacterized protein</fullName>
    </submittedName>
</protein>
<proteinExistence type="predicted"/>
<evidence type="ECO:0000313" key="1">
    <source>
        <dbReference type="EnsemblMetazoa" id="CPIJ039832-PA"/>
    </source>
</evidence>
<reference evidence="1" key="1">
    <citation type="submission" date="2020-05" db="UniProtKB">
        <authorList>
            <consortium name="EnsemblMetazoa"/>
        </authorList>
    </citation>
    <scope>IDENTIFICATION</scope>
    <source>
        <strain evidence="1">JHB</strain>
    </source>
</reference>
<organism evidence="1 2">
    <name type="scientific">Culex quinquefasciatus</name>
    <name type="common">Southern house mosquito</name>
    <name type="synonym">Culex pungens</name>
    <dbReference type="NCBI Taxonomy" id="7176"/>
    <lineage>
        <taxon>Eukaryota</taxon>
        <taxon>Metazoa</taxon>
        <taxon>Ecdysozoa</taxon>
        <taxon>Arthropoda</taxon>
        <taxon>Hexapoda</taxon>
        <taxon>Insecta</taxon>
        <taxon>Pterygota</taxon>
        <taxon>Neoptera</taxon>
        <taxon>Endopterygota</taxon>
        <taxon>Diptera</taxon>
        <taxon>Nematocera</taxon>
        <taxon>Culicoidea</taxon>
        <taxon>Culicidae</taxon>
        <taxon>Culicinae</taxon>
        <taxon>Culicini</taxon>
        <taxon>Culex</taxon>
        <taxon>Culex</taxon>
    </lineage>
</organism>
<accession>A0A1S4KI78</accession>